<evidence type="ECO:0000313" key="8">
    <source>
        <dbReference type="Proteomes" id="UP000553957"/>
    </source>
</evidence>
<feature type="domain" description="HTH luxR-type" evidence="4">
    <location>
        <begin position="143"/>
        <end position="208"/>
    </location>
</feature>
<dbReference type="SMART" id="SM00421">
    <property type="entry name" value="HTH_LUXR"/>
    <property type="match status" value="1"/>
</dbReference>
<keyword evidence="2 5" id="KW-0238">DNA-binding</keyword>
<evidence type="ECO:0000256" key="3">
    <source>
        <dbReference type="ARBA" id="ARBA00023163"/>
    </source>
</evidence>
<proteinExistence type="predicted"/>
<protein>
    <submittedName>
        <fullName evidence="5">DNA-binding CsgD family transcriptional regulator</fullName>
    </submittedName>
    <submittedName>
        <fullName evidence="6">Helix-turn-helix transcriptional regulator</fullName>
    </submittedName>
</protein>
<name>A0A7Y4L1P6_9ACTN</name>
<dbReference type="CDD" id="cd06170">
    <property type="entry name" value="LuxR_C_like"/>
    <property type="match status" value="1"/>
</dbReference>
<dbReference type="InterPro" id="IPR000792">
    <property type="entry name" value="Tscrpt_reg_LuxR_C"/>
</dbReference>
<evidence type="ECO:0000256" key="2">
    <source>
        <dbReference type="ARBA" id="ARBA00023125"/>
    </source>
</evidence>
<reference evidence="5 8" key="2">
    <citation type="submission" date="2020-08" db="EMBL/GenBank/DDBJ databases">
        <title>Sequencing the genomes of 1000 actinobacteria strains.</title>
        <authorList>
            <person name="Klenk H.-P."/>
        </authorList>
    </citation>
    <scope>NUCLEOTIDE SEQUENCE [LARGE SCALE GENOMIC DNA]</scope>
    <source>
        <strain evidence="5 8">DSM 15626</strain>
    </source>
</reference>
<evidence type="ECO:0000256" key="1">
    <source>
        <dbReference type="ARBA" id="ARBA00023015"/>
    </source>
</evidence>
<dbReference type="GO" id="GO:0006355">
    <property type="term" value="P:regulation of DNA-templated transcription"/>
    <property type="evidence" value="ECO:0007669"/>
    <property type="project" value="InterPro"/>
</dbReference>
<reference evidence="6 7" key="1">
    <citation type="submission" date="2020-05" db="EMBL/GenBank/DDBJ databases">
        <title>Genome sequence of Kribbella sandramycini ATCC 39419.</title>
        <authorList>
            <person name="Maclea K.S."/>
            <person name="Fair J.L."/>
        </authorList>
    </citation>
    <scope>NUCLEOTIDE SEQUENCE [LARGE SCALE GENOMIC DNA]</scope>
    <source>
        <strain evidence="6 7">ATCC 39419</strain>
    </source>
</reference>
<dbReference type="Pfam" id="PF00196">
    <property type="entry name" value="GerE"/>
    <property type="match status" value="1"/>
</dbReference>
<accession>A0A7Y4L1P6</accession>
<keyword evidence="1" id="KW-0805">Transcription regulation</keyword>
<sequence>MTFTTLARRAGSEQTPAAGGVGALLAGAGAEVIAISSLAPTGATFGPSDVRSGVRYRALFPDSVRTTPAWSRHIRALAEYGVSVRTTPVVMVNALVIDGRTVVLPADGVDRGVAVLRLNSVLAATIGYFERAWSEAVPVVGADVVVAAELSWREQEVLRLMALGCTDGHIAAQVGVSVRTVRRMIAQLMSRLGARSRFQAGVKAADRGWLLDR</sequence>
<dbReference type="Gene3D" id="1.10.10.10">
    <property type="entry name" value="Winged helix-like DNA-binding domain superfamily/Winged helix DNA-binding domain"/>
    <property type="match status" value="1"/>
</dbReference>
<dbReference type="PANTHER" id="PTHR44688">
    <property type="entry name" value="DNA-BINDING TRANSCRIPTIONAL ACTIVATOR DEVR_DOSR"/>
    <property type="match status" value="1"/>
</dbReference>
<evidence type="ECO:0000313" key="7">
    <source>
        <dbReference type="Proteomes" id="UP000534306"/>
    </source>
</evidence>
<evidence type="ECO:0000259" key="4">
    <source>
        <dbReference type="PROSITE" id="PS50043"/>
    </source>
</evidence>
<dbReference type="PANTHER" id="PTHR44688:SF16">
    <property type="entry name" value="DNA-BINDING TRANSCRIPTIONAL ACTIVATOR DEVR_DOSR"/>
    <property type="match status" value="1"/>
</dbReference>
<dbReference type="PRINTS" id="PR00038">
    <property type="entry name" value="HTHLUXR"/>
</dbReference>
<organism evidence="6 7">
    <name type="scientific">Kribbella sandramycini</name>
    <dbReference type="NCBI Taxonomy" id="60450"/>
    <lineage>
        <taxon>Bacteria</taxon>
        <taxon>Bacillati</taxon>
        <taxon>Actinomycetota</taxon>
        <taxon>Actinomycetes</taxon>
        <taxon>Propionibacteriales</taxon>
        <taxon>Kribbellaceae</taxon>
        <taxon>Kribbella</taxon>
    </lineage>
</organism>
<gene>
    <name evidence="5" type="ORF">HNR71_002262</name>
    <name evidence="6" type="ORF">HPO96_20965</name>
</gene>
<dbReference type="InterPro" id="IPR016032">
    <property type="entry name" value="Sig_transdc_resp-reg_C-effctor"/>
</dbReference>
<dbReference type="GO" id="GO:0003677">
    <property type="term" value="F:DNA binding"/>
    <property type="evidence" value="ECO:0007669"/>
    <property type="project" value="UniProtKB-KW"/>
</dbReference>
<dbReference type="EMBL" id="JACHKF010000001">
    <property type="protein sequence ID" value="MBB6566625.1"/>
    <property type="molecule type" value="Genomic_DNA"/>
</dbReference>
<dbReference type="Proteomes" id="UP000534306">
    <property type="component" value="Unassembled WGS sequence"/>
</dbReference>
<comment type="caution">
    <text evidence="6">The sequence shown here is derived from an EMBL/GenBank/DDBJ whole genome shotgun (WGS) entry which is preliminary data.</text>
</comment>
<keyword evidence="3" id="KW-0804">Transcription</keyword>
<evidence type="ECO:0000313" key="5">
    <source>
        <dbReference type="EMBL" id="MBB6566625.1"/>
    </source>
</evidence>
<dbReference type="RefSeq" id="WP_171675219.1">
    <property type="nucleotide sequence ID" value="NZ_BAAAGT010000004.1"/>
</dbReference>
<dbReference type="SUPFAM" id="SSF46894">
    <property type="entry name" value="C-terminal effector domain of the bipartite response regulators"/>
    <property type="match status" value="1"/>
</dbReference>
<dbReference type="EMBL" id="JABJRC010000005">
    <property type="protein sequence ID" value="NOL42720.1"/>
    <property type="molecule type" value="Genomic_DNA"/>
</dbReference>
<dbReference type="Proteomes" id="UP000553957">
    <property type="component" value="Unassembled WGS sequence"/>
</dbReference>
<keyword evidence="7" id="KW-1185">Reference proteome</keyword>
<evidence type="ECO:0000313" key="6">
    <source>
        <dbReference type="EMBL" id="NOL42720.1"/>
    </source>
</evidence>
<dbReference type="InterPro" id="IPR036388">
    <property type="entry name" value="WH-like_DNA-bd_sf"/>
</dbReference>
<dbReference type="PROSITE" id="PS50043">
    <property type="entry name" value="HTH_LUXR_2"/>
    <property type="match status" value="1"/>
</dbReference>
<dbReference type="AlphaFoldDB" id="A0A7Y4L1P6"/>